<feature type="compositionally biased region" description="Basic and acidic residues" evidence="1">
    <location>
        <begin position="642"/>
        <end position="656"/>
    </location>
</feature>
<comment type="caution">
    <text evidence="2">The sequence shown here is derived from an EMBL/GenBank/DDBJ whole genome shotgun (WGS) entry which is preliminary data.</text>
</comment>
<organism evidence="2 3">
    <name type="scientific">Amblyomma americanum</name>
    <name type="common">Lone star tick</name>
    <dbReference type="NCBI Taxonomy" id="6943"/>
    <lineage>
        <taxon>Eukaryota</taxon>
        <taxon>Metazoa</taxon>
        <taxon>Ecdysozoa</taxon>
        <taxon>Arthropoda</taxon>
        <taxon>Chelicerata</taxon>
        <taxon>Arachnida</taxon>
        <taxon>Acari</taxon>
        <taxon>Parasitiformes</taxon>
        <taxon>Ixodida</taxon>
        <taxon>Ixodoidea</taxon>
        <taxon>Ixodidae</taxon>
        <taxon>Amblyomminae</taxon>
        <taxon>Amblyomma</taxon>
    </lineage>
</organism>
<evidence type="ECO:0000256" key="1">
    <source>
        <dbReference type="SAM" id="MobiDB-lite"/>
    </source>
</evidence>
<evidence type="ECO:0000313" key="2">
    <source>
        <dbReference type="EMBL" id="KAK8758739.1"/>
    </source>
</evidence>
<feature type="compositionally biased region" description="Polar residues" evidence="1">
    <location>
        <begin position="1108"/>
        <end position="1126"/>
    </location>
</feature>
<feature type="compositionally biased region" description="Polar residues" evidence="1">
    <location>
        <begin position="74"/>
        <end position="89"/>
    </location>
</feature>
<feature type="region of interest" description="Disordered" evidence="1">
    <location>
        <begin position="903"/>
        <end position="937"/>
    </location>
</feature>
<feature type="region of interest" description="Disordered" evidence="1">
    <location>
        <begin position="514"/>
        <end position="533"/>
    </location>
</feature>
<feature type="region of interest" description="Disordered" evidence="1">
    <location>
        <begin position="1070"/>
        <end position="1133"/>
    </location>
</feature>
<feature type="region of interest" description="Disordered" evidence="1">
    <location>
        <begin position="398"/>
        <end position="429"/>
    </location>
</feature>
<feature type="compositionally biased region" description="Basic and acidic residues" evidence="1">
    <location>
        <begin position="1082"/>
        <end position="1091"/>
    </location>
</feature>
<feature type="compositionally biased region" description="Basic and acidic residues" evidence="1">
    <location>
        <begin position="478"/>
        <end position="495"/>
    </location>
</feature>
<dbReference type="EMBL" id="JARKHS020033746">
    <property type="protein sequence ID" value="KAK8758739.1"/>
    <property type="molecule type" value="Genomic_DNA"/>
</dbReference>
<name>A0AAQ4D8E9_AMBAM</name>
<feature type="compositionally biased region" description="Low complexity" evidence="1">
    <location>
        <begin position="663"/>
        <end position="673"/>
    </location>
</feature>
<feature type="region of interest" description="Disordered" evidence="1">
    <location>
        <begin position="446"/>
        <end position="497"/>
    </location>
</feature>
<feature type="region of interest" description="Disordered" evidence="1">
    <location>
        <begin position="699"/>
        <end position="718"/>
    </location>
</feature>
<proteinExistence type="predicted"/>
<feature type="compositionally biased region" description="Polar residues" evidence="1">
    <location>
        <begin position="405"/>
        <end position="415"/>
    </location>
</feature>
<sequence length="1339" mass="145286">MENSRLVGRPSLHPYRLPSRRGPVGKLSFLWPIYSVQKKLPPDSENQPQPWNHFAIVENEPYFVIYDEDRGTDSLKQGATSSATSSRPGPSQDKCCATSSKPALVDIRSPSGASAKSATRAAVSPGKQRRLAAARDLPDTAADQEGGAYETTAFTASLQQGLCKPATGNTDSPRMTSVTKMGSSYAELRTYKIPKVKQPSPLKERGNLCSRSPPVVQECRRQLLGERDEVAEDLGKILSPPSDAAGVSGPSSTTLVDQIMDDMNKSFPRLTAGFLVCDDPLSVCQEMDTSEIFRSPVRRPLETEYDSRCTAIRPVQLENMYFSGSSGRKEQRSRICALCGRRSVSESSRSSSRETCIRCSLCEEITREQATVKDKVGKPEEPNTTPLRSLRRMSSDIENKEDTGMPSTVQDSLKTNVMPPQKKRKKVEMRRPRRVYISRPLIISSEESSENESDCSRATNCPAGKKVDALSSPCKLHSRTEPRREGDNSGKEHLNDTCTNSVDSTRIICRAEKKTNAKSNAKQRKPRGSREEYVRRKEMKMAWRKAKDTDDYLRMVSGMQRKSKTLNKVDICEKATESEEVNNDLVCKPSSTSIDTTGIKVDVDMPAMLTDVTSQPVLVISSCHSLSITDWENQESQCLDASEPRSNIENESKDGNEPVAPVSITVSSKSGSSDNETGRAPWSPVGIQKARAGLYPTVDAPDSESNVENESKAGNGPLVPVNIVVSRSGSSDSKTECVPRSPLVIKKAQAGLHPTVVCDSLDESQETSEEDSSLKYKKAEGQKSITKLFMGVPYTVSYEEDGAISVMMQRVSCNQEILTDEEDGRSTGHIEEAGDTSCITNNKLASSTCLRESTTVASQEDSPMESTPVNLEKQANFLASPPASPLCESGIGVDLHIINELDMPSGTPHLPPAQNSEGKGKAPCSERFASSSHHSLPSAGGTETCYDAFSPVDLFESPGAVSDGADKCSEGLHRLLEEYAQRLESFFTNLYYCNPDVRMMLVDALLPDGFIALKKIVHLIWKMEDQLGCLDIVRVWNLERSIFLALGEYTALFQNAPAAELSLPPYMSFELPDAHPSSGDEPSGKAAERVEAQNGKEGSEAWSRPANAPSSAPDQLQRTEASSPPTESLAMDCPRKMTQDSPAAYHIGCSVAEVVENDVHSSNTGNVQELGCTSPEDVENSAERPLQIPTGDLQVENANTRKDLLPNVVRTAANSRGHGKAEIEHRAQRSPINATSDTASHHEETEVLAVATPSSAVDSSLKATEGIPTVPRAGQEQETNSYSRCTAKVDEVVANSTSELWPKAHQSPACAKQVAGVCARKGGSPGVAGVAASNLECLG</sequence>
<dbReference type="Proteomes" id="UP001321473">
    <property type="component" value="Unassembled WGS sequence"/>
</dbReference>
<gene>
    <name evidence="2" type="ORF">V5799_003628</name>
</gene>
<reference evidence="2 3" key="1">
    <citation type="journal article" date="2023" name="Arcadia Sci">
        <title>De novo assembly of a long-read Amblyomma americanum tick genome.</title>
        <authorList>
            <person name="Chou S."/>
            <person name="Poskanzer K.E."/>
            <person name="Rollins M."/>
            <person name="Thuy-Boun P.S."/>
        </authorList>
    </citation>
    <scope>NUCLEOTIDE SEQUENCE [LARGE SCALE GENOMIC DNA]</scope>
    <source>
        <strain evidence="2">F_SG_1</strain>
        <tissue evidence="2">Salivary glands</tissue>
    </source>
</reference>
<accession>A0AAQ4D8E9</accession>
<protein>
    <submittedName>
        <fullName evidence="2">Uncharacterized protein</fullName>
    </submittedName>
</protein>
<feature type="region of interest" description="Disordered" evidence="1">
    <location>
        <begin position="635"/>
        <end position="683"/>
    </location>
</feature>
<keyword evidence="3" id="KW-1185">Reference proteome</keyword>
<evidence type="ECO:0000313" key="3">
    <source>
        <dbReference type="Proteomes" id="UP001321473"/>
    </source>
</evidence>
<feature type="region of interest" description="Disordered" evidence="1">
    <location>
        <begin position="73"/>
        <end position="142"/>
    </location>
</feature>